<accession>A0A1H8W046</accession>
<gene>
    <name evidence="2" type="ORF">SAMN04490178_11371</name>
</gene>
<dbReference type="Proteomes" id="UP000198847">
    <property type="component" value="Unassembled WGS sequence"/>
</dbReference>
<proteinExistence type="predicted"/>
<evidence type="ECO:0000313" key="2">
    <source>
        <dbReference type="EMBL" id="SEP20883.1"/>
    </source>
</evidence>
<organism evidence="2 3">
    <name type="scientific">Propionispora vibrioides</name>
    <dbReference type="NCBI Taxonomy" id="112903"/>
    <lineage>
        <taxon>Bacteria</taxon>
        <taxon>Bacillati</taxon>
        <taxon>Bacillota</taxon>
        <taxon>Negativicutes</taxon>
        <taxon>Selenomonadales</taxon>
        <taxon>Sporomusaceae</taxon>
        <taxon>Propionispora</taxon>
    </lineage>
</organism>
<keyword evidence="3" id="KW-1185">Reference proteome</keyword>
<reference evidence="2 3" key="1">
    <citation type="submission" date="2016-10" db="EMBL/GenBank/DDBJ databases">
        <authorList>
            <person name="de Groot N.N."/>
        </authorList>
    </citation>
    <scope>NUCLEOTIDE SEQUENCE [LARGE SCALE GENOMIC DNA]</scope>
    <source>
        <strain evidence="2 3">DSM 13305</strain>
    </source>
</reference>
<name>A0A1H8W046_9FIRM</name>
<protein>
    <submittedName>
        <fullName evidence="2">Uncharacterized protein</fullName>
    </submittedName>
</protein>
<feature type="compositionally biased region" description="Polar residues" evidence="1">
    <location>
        <begin position="15"/>
        <end position="26"/>
    </location>
</feature>
<evidence type="ECO:0000256" key="1">
    <source>
        <dbReference type="SAM" id="MobiDB-lite"/>
    </source>
</evidence>
<sequence length="35" mass="4037">MPTDDNEGLRKIGRQYSQDHTSTLTGSKRWLPYKG</sequence>
<dbReference type="AlphaFoldDB" id="A0A1H8W046"/>
<evidence type="ECO:0000313" key="3">
    <source>
        <dbReference type="Proteomes" id="UP000198847"/>
    </source>
</evidence>
<dbReference type="EMBL" id="FODY01000013">
    <property type="protein sequence ID" value="SEP20883.1"/>
    <property type="molecule type" value="Genomic_DNA"/>
</dbReference>
<feature type="region of interest" description="Disordered" evidence="1">
    <location>
        <begin position="1"/>
        <end position="35"/>
    </location>
</feature>